<proteinExistence type="predicted"/>
<name>A0A085NSD0_9BILA</name>
<dbReference type="EMBL" id="KL367478">
    <property type="protein sequence ID" value="KFD72376.1"/>
    <property type="molecule type" value="Genomic_DNA"/>
</dbReference>
<dbReference type="Proteomes" id="UP000030758">
    <property type="component" value="Unassembled WGS sequence"/>
</dbReference>
<organism evidence="1">
    <name type="scientific">Trichuris suis</name>
    <name type="common">pig whipworm</name>
    <dbReference type="NCBI Taxonomy" id="68888"/>
    <lineage>
        <taxon>Eukaryota</taxon>
        <taxon>Metazoa</taxon>
        <taxon>Ecdysozoa</taxon>
        <taxon>Nematoda</taxon>
        <taxon>Enoplea</taxon>
        <taxon>Dorylaimia</taxon>
        <taxon>Trichinellida</taxon>
        <taxon>Trichuridae</taxon>
        <taxon>Trichuris</taxon>
    </lineage>
</organism>
<reference evidence="1" key="1">
    <citation type="journal article" date="2014" name="Nat. Genet.">
        <title>Genome and transcriptome of the porcine whipworm Trichuris suis.</title>
        <authorList>
            <person name="Jex A.R."/>
            <person name="Nejsum P."/>
            <person name="Schwarz E.M."/>
            <person name="Hu L."/>
            <person name="Young N.D."/>
            <person name="Hall R.S."/>
            <person name="Korhonen P.K."/>
            <person name="Liao S."/>
            <person name="Thamsborg S."/>
            <person name="Xia J."/>
            <person name="Xu P."/>
            <person name="Wang S."/>
            <person name="Scheerlinck J.P."/>
            <person name="Hofmann A."/>
            <person name="Sternberg P.W."/>
            <person name="Wang J."/>
            <person name="Gasser R.B."/>
        </authorList>
    </citation>
    <scope>NUCLEOTIDE SEQUENCE [LARGE SCALE GENOMIC DNA]</scope>
    <source>
        <strain evidence="1">DCEP-RM93F</strain>
    </source>
</reference>
<gene>
    <name evidence="1" type="ORF">M514_15649</name>
</gene>
<accession>A0A085NSD0</accession>
<dbReference type="AlphaFoldDB" id="A0A085NSD0"/>
<protein>
    <submittedName>
        <fullName evidence="1">Uncharacterized protein</fullName>
    </submittedName>
</protein>
<sequence>MGPCESTGQAGSTKMEVRTGVPAEMALLISSHRCQGHLHRLAKMAMATARPTENSQRLVNICGSLPTDYVTTAHYHNHLRPFRFETFTGTDRDTYPTLYNYAAFNAELPEAGKCNFKFRMIEWKEAHPPKGRKKSGTQ</sequence>
<evidence type="ECO:0000313" key="1">
    <source>
        <dbReference type="EMBL" id="KFD72376.1"/>
    </source>
</evidence>